<proteinExistence type="predicted"/>
<gene>
    <name evidence="2" type="ORF">UU59_C0006G0023</name>
</gene>
<sequence length="241" mass="27559">MNNSSIKKFYNELGGEYSKGWVNPGMKVISNFEETFVRKTLEGVVEEMHPNKVCVLDIGVGSGRISKNLISFDSVSYYGVDIADTMVSVVKESLTGYPGFREVKTNDISKGIEYEADKFDFISCIRVLKYNSNWKWILGDIYRVLSKDGTLVFTLPNRCSLNYFSRGKLPMHGTTIKGIRSVLKDLGFRDVHIERGFKMPDIMYYVTSNEKLLRLYVVLEEVLYRLLGPAFSRGLYITCRK</sequence>
<dbReference type="CDD" id="cd02440">
    <property type="entry name" value="AdoMet_MTases"/>
    <property type="match status" value="1"/>
</dbReference>
<dbReference type="Pfam" id="PF08241">
    <property type="entry name" value="Methyltransf_11"/>
    <property type="match status" value="1"/>
</dbReference>
<dbReference type="AlphaFoldDB" id="A0A0G0YD35"/>
<evidence type="ECO:0000259" key="1">
    <source>
        <dbReference type="Pfam" id="PF08241"/>
    </source>
</evidence>
<dbReference type="Gene3D" id="3.40.50.150">
    <property type="entry name" value="Vaccinia Virus protein VP39"/>
    <property type="match status" value="1"/>
</dbReference>
<feature type="domain" description="Methyltransferase type 11" evidence="1">
    <location>
        <begin position="56"/>
        <end position="153"/>
    </location>
</feature>
<evidence type="ECO:0000313" key="3">
    <source>
        <dbReference type="Proteomes" id="UP000034544"/>
    </source>
</evidence>
<comment type="caution">
    <text evidence="2">The sequence shown here is derived from an EMBL/GenBank/DDBJ whole genome shotgun (WGS) entry which is preliminary data.</text>
</comment>
<dbReference type="InterPro" id="IPR029063">
    <property type="entry name" value="SAM-dependent_MTases_sf"/>
</dbReference>
<dbReference type="Proteomes" id="UP000034544">
    <property type="component" value="Unassembled WGS sequence"/>
</dbReference>
<dbReference type="EMBL" id="LCBF01000006">
    <property type="protein sequence ID" value="KKS07491.1"/>
    <property type="molecule type" value="Genomic_DNA"/>
</dbReference>
<dbReference type="InterPro" id="IPR013216">
    <property type="entry name" value="Methyltransf_11"/>
</dbReference>
<reference evidence="2 3" key="1">
    <citation type="journal article" date="2015" name="Nature">
        <title>rRNA introns, odd ribosomes, and small enigmatic genomes across a large radiation of phyla.</title>
        <authorList>
            <person name="Brown C.T."/>
            <person name="Hug L.A."/>
            <person name="Thomas B.C."/>
            <person name="Sharon I."/>
            <person name="Castelle C.J."/>
            <person name="Singh A."/>
            <person name="Wilkins M.J."/>
            <person name="Williams K.H."/>
            <person name="Banfield J.F."/>
        </authorList>
    </citation>
    <scope>NUCLEOTIDE SEQUENCE [LARGE SCALE GENOMIC DNA]</scope>
</reference>
<name>A0A0G0YD35_UNCKA</name>
<accession>A0A0G0YD35</accession>
<dbReference type="GO" id="GO:0008757">
    <property type="term" value="F:S-adenosylmethionine-dependent methyltransferase activity"/>
    <property type="evidence" value="ECO:0007669"/>
    <property type="project" value="InterPro"/>
</dbReference>
<dbReference type="SUPFAM" id="SSF53335">
    <property type="entry name" value="S-adenosyl-L-methionine-dependent methyltransferases"/>
    <property type="match status" value="1"/>
</dbReference>
<evidence type="ECO:0000313" key="2">
    <source>
        <dbReference type="EMBL" id="KKS07491.1"/>
    </source>
</evidence>
<organism evidence="2 3">
    <name type="scientific">candidate division WWE3 bacterium GW2011_GWE1_41_27</name>
    <dbReference type="NCBI Taxonomy" id="1619131"/>
    <lineage>
        <taxon>Bacteria</taxon>
        <taxon>Katanobacteria</taxon>
    </lineage>
</organism>
<protein>
    <recommendedName>
        <fullName evidence="1">Methyltransferase type 11 domain-containing protein</fullName>
    </recommendedName>
</protein>